<dbReference type="Proteomes" id="UP000646833">
    <property type="component" value="Unassembled WGS sequence"/>
</dbReference>
<reference evidence="2" key="1">
    <citation type="journal article" date="2014" name="Int. J. Syst. Evol. Microbiol.">
        <title>Complete genome sequence of Corynebacterium casei LMG S-19264T (=DSM 44701T), isolated from a smear-ripened cheese.</title>
        <authorList>
            <consortium name="US DOE Joint Genome Institute (JGI-PGF)"/>
            <person name="Walter F."/>
            <person name="Albersmeier A."/>
            <person name="Kalinowski J."/>
            <person name="Ruckert C."/>
        </authorList>
    </citation>
    <scope>NUCLEOTIDE SEQUENCE</scope>
    <source>
        <strain evidence="2">CCM 7217</strain>
    </source>
</reference>
<dbReference type="EMBL" id="BMCI01000002">
    <property type="protein sequence ID" value="GGC53912.1"/>
    <property type="molecule type" value="Genomic_DNA"/>
</dbReference>
<reference evidence="2" key="2">
    <citation type="submission" date="2020-09" db="EMBL/GenBank/DDBJ databases">
        <authorList>
            <person name="Sun Q."/>
            <person name="Sedlacek I."/>
        </authorList>
    </citation>
    <scope>NUCLEOTIDE SEQUENCE</scope>
    <source>
        <strain evidence="2">CCM 7217</strain>
    </source>
</reference>
<evidence type="ECO:0000313" key="2">
    <source>
        <dbReference type="EMBL" id="GGC53912.1"/>
    </source>
</evidence>
<accession>A0A830E4M6</accession>
<proteinExistence type="predicted"/>
<keyword evidence="2" id="KW-0378">Hydrolase</keyword>
<evidence type="ECO:0000313" key="3">
    <source>
        <dbReference type="Proteomes" id="UP000646833"/>
    </source>
</evidence>
<dbReference type="GO" id="GO:0006508">
    <property type="term" value="P:proteolysis"/>
    <property type="evidence" value="ECO:0007669"/>
    <property type="project" value="InterPro"/>
</dbReference>
<dbReference type="GO" id="GO:0004177">
    <property type="term" value="F:aminopeptidase activity"/>
    <property type="evidence" value="ECO:0007669"/>
    <property type="project" value="UniProtKB-KW"/>
</dbReference>
<sequence>MGTPNSAGGAGVHMTEADADLRAASETAVRQCLDLQPDESLVVVTDDKRERIGEALYEVASEVTDDATIVRYPPGSQHGEEPPAPVAAAMQSCDAFLAPTTKSLSHTRARGDACDAGARGATLPGITEEVFVTGLDADYDAIYDHSAAMLDAVGDADELRVTTEKGTDITFVRGDREWLADTGAIAEAGSFSNLPAGEIFLSPASATGTYVVDGTMMPHGLLDEGQELRFEVEDGSVTEISDDDIRGQVEAAAEEVGDDAYNLAEIGIGTNVGVTDLVGSVLLDEKAAGTVHIAIGDDAGIGGDTDAPLHLDGIIREPTVYADGEEVDLPQP</sequence>
<comment type="caution">
    <text evidence="2">The sequence shown here is derived from an EMBL/GenBank/DDBJ whole genome shotgun (WGS) entry which is preliminary data.</text>
</comment>
<protein>
    <submittedName>
        <fullName evidence="2">Aminopeptidase</fullName>
    </submittedName>
</protein>
<dbReference type="GO" id="GO:0046872">
    <property type="term" value="F:metal ion binding"/>
    <property type="evidence" value="ECO:0007669"/>
    <property type="project" value="UniProtKB-KW"/>
</dbReference>
<dbReference type="PANTHER" id="PTHR34448">
    <property type="entry name" value="AMINOPEPTIDASE"/>
    <property type="match status" value="1"/>
</dbReference>
<gene>
    <name evidence="2" type="ORF">GCM10007209_14560</name>
</gene>
<dbReference type="InterPro" id="IPR058739">
    <property type="entry name" value="NicX"/>
</dbReference>
<keyword evidence="1" id="KW-0479">Metal-binding</keyword>
<dbReference type="InterPro" id="IPR052170">
    <property type="entry name" value="M29_Exopeptidase"/>
</dbReference>
<organism evidence="2 3">
    <name type="scientific">Haloferax sulfurifontis</name>
    <dbReference type="NCBI Taxonomy" id="255616"/>
    <lineage>
        <taxon>Archaea</taxon>
        <taxon>Methanobacteriati</taxon>
        <taxon>Methanobacteriota</taxon>
        <taxon>Stenosarchaea group</taxon>
        <taxon>Halobacteria</taxon>
        <taxon>Halobacteriales</taxon>
        <taxon>Haloferacaceae</taxon>
        <taxon>Haloferax</taxon>
    </lineage>
</organism>
<dbReference type="Pfam" id="PF26233">
    <property type="entry name" value="NicX"/>
    <property type="match status" value="1"/>
</dbReference>
<dbReference type="PANTHER" id="PTHR34448:SF1">
    <property type="entry name" value="BLL6088 PROTEIN"/>
    <property type="match status" value="1"/>
</dbReference>
<name>A0A830E4M6_9EURY</name>
<keyword evidence="2" id="KW-0645">Protease</keyword>
<evidence type="ECO:0000256" key="1">
    <source>
        <dbReference type="ARBA" id="ARBA00022723"/>
    </source>
</evidence>
<dbReference type="SUPFAM" id="SSF144052">
    <property type="entry name" value="Thermophilic metalloprotease-like"/>
    <property type="match status" value="1"/>
</dbReference>
<keyword evidence="2" id="KW-0031">Aminopeptidase</keyword>
<dbReference type="AlphaFoldDB" id="A0A830E4M6"/>